<feature type="transmembrane region" description="Helical" evidence="10">
    <location>
        <begin position="69"/>
        <end position="91"/>
    </location>
</feature>
<organism evidence="13 14">
    <name type="scientific">Pelobates cultripes</name>
    <name type="common">Western spadefoot toad</name>
    <dbReference type="NCBI Taxonomy" id="61616"/>
    <lineage>
        <taxon>Eukaryota</taxon>
        <taxon>Metazoa</taxon>
        <taxon>Chordata</taxon>
        <taxon>Craniata</taxon>
        <taxon>Vertebrata</taxon>
        <taxon>Euteleostomi</taxon>
        <taxon>Amphibia</taxon>
        <taxon>Batrachia</taxon>
        <taxon>Anura</taxon>
        <taxon>Pelobatoidea</taxon>
        <taxon>Pelobatidae</taxon>
        <taxon>Pelobates</taxon>
    </lineage>
</organism>
<feature type="transmembrane region" description="Helical" evidence="10">
    <location>
        <begin position="148"/>
        <end position="168"/>
    </location>
</feature>
<dbReference type="InterPro" id="IPR017978">
    <property type="entry name" value="GPCR_3_C"/>
</dbReference>
<dbReference type="InterPro" id="IPR000337">
    <property type="entry name" value="GPCR_3"/>
</dbReference>
<keyword evidence="8" id="KW-0325">Glycoprotein</keyword>
<keyword evidence="14" id="KW-1185">Reference proteome</keyword>
<evidence type="ECO:0000256" key="7">
    <source>
        <dbReference type="ARBA" id="ARBA00023170"/>
    </source>
</evidence>
<keyword evidence="2" id="KW-1003">Cell membrane</keyword>
<dbReference type="EMBL" id="OW240917">
    <property type="protein sequence ID" value="CAH2299253.1"/>
    <property type="molecule type" value="Genomic_DNA"/>
</dbReference>
<dbReference type="GO" id="GO:0004930">
    <property type="term" value="F:G protein-coupled receptor activity"/>
    <property type="evidence" value="ECO:0007669"/>
    <property type="project" value="UniProtKB-KW"/>
</dbReference>
<proteinExistence type="predicted"/>
<evidence type="ECO:0000256" key="6">
    <source>
        <dbReference type="ARBA" id="ARBA00023136"/>
    </source>
</evidence>
<keyword evidence="6 10" id="KW-0472">Membrane</keyword>
<dbReference type="PROSITE" id="PS50259">
    <property type="entry name" value="G_PROTEIN_RECEP_F3_4"/>
    <property type="match status" value="1"/>
</dbReference>
<feature type="signal peptide" evidence="11">
    <location>
        <begin position="1"/>
        <end position="17"/>
    </location>
</feature>
<keyword evidence="3 10" id="KW-0812">Transmembrane</keyword>
<gene>
    <name evidence="13" type="ORF">PECUL_23A060359</name>
</gene>
<evidence type="ECO:0000256" key="9">
    <source>
        <dbReference type="ARBA" id="ARBA00023224"/>
    </source>
</evidence>
<evidence type="ECO:0000256" key="8">
    <source>
        <dbReference type="ARBA" id="ARBA00023180"/>
    </source>
</evidence>
<evidence type="ECO:0000256" key="2">
    <source>
        <dbReference type="ARBA" id="ARBA00022475"/>
    </source>
</evidence>
<evidence type="ECO:0000256" key="1">
    <source>
        <dbReference type="ARBA" id="ARBA00004651"/>
    </source>
</evidence>
<dbReference type="Gene3D" id="3.40.50.2300">
    <property type="match status" value="2"/>
</dbReference>
<keyword evidence="5" id="KW-0297">G-protein coupled receptor</keyword>
<evidence type="ECO:0000256" key="3">
    <source>
        <dbReference type="ARBA" id="ARBA00022692"/>
    </source>
</evidence>
<keyword evidence="11" id="KW-0732">Signal</keyword>
<keyword evidence="7 13" id="KW-0675">Receptor</keyword>
<dbReference type="PANTHER" id="PTHR24061:SF599">
    <property type="entry name" value="G-PROTEIN COUPLED RECEPTORS FAMILY 3 PROFILE DOMAIN-CONTAINING PROTEIN"/>
    <property type="match status" value="1"/>
</dbReference>
<dbReference type="PRINTS" id="PR01535">
    <property type="entry name" value="VOMERONASL2R"/>
</dbReference>
<evidence type="ECO:0000256" key="4">
    <source>
        <dbReference type="ARBA" id="ARBA00022989"/>
    </source>
</evidence>
<evidence type="ECO:0000313" key="14">
    <source>
        <dbReference type="Proteomes" id="UP001295444"/>
    </source>
</evidence>
<evidence type="ECO:0000256" key="11">
    <source>
        <dbReference type="SAM" id="SignalP"/>
    </source>
</evidence>
<evidence type="ECO:0000259" key="12">
    <source>
        <dbReference type="PROSITE" id="PS50259"/>
    </source>
</evidence>
<keyword evidence="9" id="KW-0807">Transducer</keyword>
<dbReference type="GO" id="GO:0005886">
    <property type="term" value="C:plasma membrane"/>
    <property type="evidence" value="ECO:0007669"/>
    <property type="project" value="UniProtKB-SubCell"/>
</dbReference>
<dbReference type="InterPro" id="IPR004073">
    <property type="entry name" value="GPCR_3_vmron_rcpt_2"/>
</dbReference>
<dbReference type="PANTHER" id="PTHR24061">
    <property type="entry name" value="CALCIUM-SENSING RECEPTOR-RELATED"/>
    <property type="match status" value="1"/>
</dbReference>
<evidence type="ECO:0000313" key="13">
    <source>
        <dbReference type="EMBL" id="CAH2299253.1"/>
    </source>
</evidence>
<dbReference type="SUPFAM" id="SSF53822">
    <property type="entry name" value="Periplasmic binding protein-like I"/>
    <property type="match status" value="1"/>
</dbReference>
<dbReference type="PRINTS" id="PR00248">
    <property type="entry name" value="GPCRMGR"/>
</dbReference>
<evidence type="ECO:0000256" key="10">
    <source>
        <dbReference type="SAM" id="Phobius"/>
    </source>
</evidence>
<protein>
    <submittedName>
        <fullName evidence="13">Vomeronasal type-2 receptor 26-like</fullName>
    </submittedName>
</protein>
<dbReference type="InterPro" id="IPR000068">
    <property type="entry name" value="GPCR_3_Ca_sens_rcpt-rel"/>
</dbReference>
<feature type="transmembrane region" description="Helical" evidence="10">
    <location>
        <begin position="111"/>
        <end position="136"/>
    </location>
</feature>
<feature type="transmembrane region" description="Helical" evidence="10">
    <location>
        <begin position="24"/>
        <end position="48"/>
    </location>
</feature>
<dbReference type="InterPro" id="IPR017979">
    <property type="entry name" value="GPCR_3_CS"/>
</dbReference>
<evidence type="ECO:0000256" key="5">
    <source>
        <dbReference type="ARBA" id="ARBA00023040"/>
    </source>
</evidence>
<sequence length="436" mass="49409">MLSFLCVFLFLGRPVDITCMLRQTSFGIIFSAAVSSVLGKTIMVYIAFKATKPGSSWRTWVGVKVSNTIVLICSSIQILINVLWLCISPPFQELDMHSYPGRIIIQCNEGSVIAFFSVLGYMGVLAAVSFIIAYFARTLPDSFNEAKYITFSMLVFCSVWIAMIPAYLSTKGKDMVSVEIFAILTSIQDDRTHHAAIVKMLKFFGWNWVGIITSEDESGERELRELSQELTSHGICIEYTITLPDKEDKGKYKGMNIIEKATSQVLITCGSCAEYCASIIYNSLTILKNITLLINMSWLYAFTFWNFGILIDGSLTFIPSINVISKIEIEFNNVNPVNRPKDPLLEDLGIRFFHCNSPNHDKNEFHTTVNRKTLHNCTGRERFKDIISISHDSQPYFVVYAVYAMALALHRMYLSSHVDHRELNAGKYNYKHKVNI</sequence>
<dbReference type="InterPro" id="IPR028082">
    <property type="entry name" value="Peripla_BP_I"/>
</dbReference>
<feature type="chain" id="PRO_5042067052" evidence="11">
    <location>
        <begin position="18"/>
        <end position="436"/>
    </location>
</feature>
<keyword evidence="4 10" id="KW-1133">Transmembrane helix</keyword>
<name>A0AAD1WC77_PELCU</name>
<reference evidence="13" key="1">
    <citation type="submission" date="2022-03" db="EMBL/GenBank/DDBJ databases">
        <authorList>
            <person name="Alioto T."/>
            <person name="Alioto T."/>
            <person name="Gomez Garrido J."/>
        </authorList>
    </citation>
    <scope>NUCLEOTIDE SEQUENCE</scope>
</reference>
<dbReference type="Pfam" id="PF00003">
    <property type="entry name" value="7tm_3"/>
    <property type="match status" value="1"/>
</dbReference>
<accession>A0AAD1WC77</accession>
<dbReference type="PROSITE" id="PS00981">
    <property type="entry name" value="G_PROTEIN_RECEP_F3_3"/>
    <property type="match status" value="1"/>
</dbReference>
<comment type="subcellular location">
    <subcellularLocation>
        <location evidence="1">Cell membrane</location>
        <topology evidence="1">Multi-pass membrane protein</topology>
    </subcellularLocation>
</comment>
<dbReference type="Proteomes" id="UP001295444">
    <property type="component" value="Chromosome 06"/>
</dbReference>
<dbReference type="AlphaFoldDB" id="A0AAD1WC77"/>
<feature type="domain" description="G-protein coupled receptors family 3 profile" evidence="12">
    <location>
        <begin position="1"/>
        <end position="186"/>
    </location>
</feature>